<accession>A0A512IWY1</accession>
<sequence length="39" mass="4105">MGEDPNVSDQREAGGYSILLVAAVLLVILAYGIALMILD</sequence>
<dbReference type="EMBL" id="BSPK01000004">
    <property type="protein sequence ID" value="GLS62172.1"/>
    <property type="molecule type" value="Genomic_DNA"/>
</dbReference>
<keyword evidence="1" id="KW-0812">Transmembrane</keyword>
<evidence type="ECO:0000313" key="2">
    <source>
        <dbReference type="EMBL" id="GEP02227.1"/>
    </source>
</evidence>
<feature type="transmembrane region" description="Helical" evidence="1">
    <location>
        <begin position="16"/>
        <end position="38"/>
    </location>
</feature>
<reference evidence="3" key="1">
    <citation type="journal article" date="2014" name="Int. J. Syst. Evol. Microbiol.">
        <title>Complete genome of a new Firmicutes species belonging to the dominant human colonic microbiota ('Ruminococcus bicirculans') reveals two chromosomes and a selective capacity to utilize plant glucans.</title>
        <authorList>
            <consortium name="NISC Comparative Sequencing Program"/>
            <person name="Wegmann U."/>
            <person name="Louis P."/>
            <person name="Goesmann A."/>
            <person name="Henrissat B."/>
            <person name="Duncan S.H."/>
            <person name="Flint H.J."/>
        </authorList>
    </citation>
    <scope>NUCLEOTIDE SEQUENCE</scope>
    <source>
        <strain evidence="3">NBRC 107715</strain>
    </source>
</reference>
<keyword evidence="1" id="KW-0472">Membrane</keyword>
<evidence type="ECO:0000313" key="4">
    <source>
        <dbReference type="Proteomes" id="UP000321960"/>
    </source>
</evidence>
<dbReference type="EMBL" id="BJZU01000003">
    <property type="protein sequence ID" value="GEP02227.1"/>
    <property type="molecule type" value="Genomic_DNA"/>
</dbReference>
<reference evidence="2 4" key="3">
    <citation type="submission" date="2019-07" db="EMBL/GenBank/DDBJ databases">
        <title>Whole genome shotgun sequence of Methylobacterium oxalidis NBRC 107715.</title>
        <authorList>
            <person name="Hosoyama A."/>
            <person name="Uohara A."/>
            <person name="Ohji S."/>
            <person name="Ichikawa N."/>
        </authorList>
    </citation>
    <scope>NUCLEOTIDE SEQUENCE [LARGE SCALE GENOMIC DNA]</scope>
    <source>
        <strain evidence="2 4">NBRC 107715</strain>
    </source>
</reference>
<keyword evidence="5" id="KW-1185">Reference proteome</keyword>
<evidence type="ECO:0000313" key="5">
    <source>
        <dbReference type="Proteomes" id="UP001156856"/>
    </source>
</evidence>
<proteinExistence type="predicted"/>
<evidence type="ECO:0000313" key="3">
    <source>
        <dbReference type="EMBL" id="GLS62172.1"/>
    </source>
</evidence>
<comment type="caution">
    <text evidence="2">The sequence shown here is derived from an EMBL/GenBank/DDBJ whole genome shotgun (WGS) entry which is preliminary data.</text>
</comment>
<protein>
    <submittedName>
        <fullName evidence="2">Uncharacterized protein</fullName>
    </submittedName>
</protein>
<dbReference type="Proteomes" id="UP000321960">
    <property type="component" value="Unassembled WGS sequence"/>
</dbReference>
<gene>
    <name evidence="3" type="ORF">GCM10007888_05530</name>
    <name evidence="2" type="ORF">MOX02_02650</name>
</gene>
<reference evidence="5" key="2">
    <citation type="journal article" date="2019" name="Int. J. Syst. Evol. Microbiol.">
        <title>The Global Catalogue of Microorganisms (GCM) 10K type strain sequencing project: providing services to taxonomists for standard genome sequencing and annotation.</title>
        <authorList>
            <consortium name="The Broad Institute Genomics Platform"/>
            <consortium name="The Broad Institute Genome Sequencing Center for Infectious Disease"/>
            <person name="Wu L."/>
            <person name="Ma J."/>
        </authorList>
    </citation>
    <scope>NUCLEOTIDE SEQUENCE [LARGE SCALE GENOMIC DNA]</scope>
    <source>
        <strain evidence="5">NBRC 107715</strain>
    </source>
</reference>
<evidence type="ECO:0000256" key="1">
    <source>
        <dbReference type="SAM" id="Phobius"/>
    </source>
</evidence>
<dbReference type="Proteomes" id="UP001156856">
    <property type="component" value="Unassembled WGS sequence"/>
</dbReference>
<keyword evidence="1" id="KW-1133">Transmembrane helix</keyword>
<reference evidence="3" key="4">
    <citation type="submission" date="2023-01" db="EMBL/GenBank/DDBJ databases">
        <title>Draft genome sequence of Methylobacterium oxalidis strain NBRC 107715.</title>
        <authorList>
            <person name="Sun Q."/>
            <person name="Mori K."/>
        </authorList>
    </citation>
    <scope>NUCLEOTIDE SEQUENCE</scope>
    <source>
        <strain evidence="3">NBRC 107715</strain>
    </source>
</reference>
<organism evidence="2 4">
    <name type="scientific">Methylobacterium oxalidis</name>
    <dbReference type="NCBI Taxonomy" id="944322"/>
    <lineage>
        <taxon>Bacteria</taxon>
        <taxon>Pseudomonadati</taxon>
        <taxon>Pseudomonadota</taxon>
        <taxon>Alphaproteobacteria</taxon>
        <taxon>Hyphomicrobiales</taxon>
        <taxon>Methylobacteriaceae</taxon>
        <taxon>Methylobacterium</taxon>
    </lineage>
</organism>
<dbReference type="AlphaFoldDB" id="A0A512IWY1"/>
<name>A0A512IWY1_9HYPH</name>